<dbReference type="CDD" id="cd05228">
    <property type="entry name" value="AR_FR_like_1_SDR_e"/>
    <property type="match status" value="1"/>
</dbReference>
<proteinExistence type="predicted"/>
<protein>
    <submittedName>
        <fullName evidence="2">Hopanoid-associated sugar epimerase</fullName>
    </submittedName>
</protein>
<dbReference type="GO" id="GO:0005737">
    <property type="term" value="C:cytoplasm"/>
    <property type="evidence" value="ECO:0007669"/>
    <property type="project" value="TreeGrafter"/>
</dbReference>
<dbReference type="RefSeq" id="WP_012954367.1">
    <property type="nucleotide sequence ID" value="NC_013771.1"/>
</dbReference>
<dbReference type="PANTHER" id="PTHR48079">
    <property type="entry name" value="PROTEIN YEEZ"/>
    <property type="match status" value="1"/>
</dbReference>
<dbReference type="InterPro" id="IPR051783">
    <property type="entry name" value="NAD(P)-dependent_oxidoreduct"/>
</dbReference>
<evidence type="ECO:0000313" key="3">
    <source>
        <dbReference type="Proteomes" id="UP000001405"/>
    </source>
</evidence>
<reference evidence="2 3" key="1">
    <citation type="journal article" date="2010" name="Nature">
        <title>Metabolic streamlining in an open-ocean nitrogen-fixing cyanobacterium.</title>
        <authorList>
            <person name="Tripp H.J."/>
            <person name="Bench S.R."/>
            <person name="Turk K.A."/>
            <person name="Foster R.A."/>
            <person name="Desany B.A."/>
            <person name="Niazi F."/>
            <person name="Affourtit J.P."/>
            <person name="Zehr J.P."/>
        </authorList>
    </citation>
    <scope>NUCLEOTIDE SEQUENCE [LARGE SCALE GENOMIC DNA]</scope>
    <source>
        <strain evidence="3">ALOHA</strain>
    </source>
</reference>
<dbReference type="InterPro" id="IPR001509">
    <property type="entry name" value="Epimerase_deHydtase"/>
</dbReference>
<evidence type="ECO:0000313" key="2">
    <source>
        <dbReference type="EMBL" id="ADB95680.1"/>
    </source>
</evidence>
<dbReference type="PANTHER" id="PTHR48079:SF6">
    <property type="entry name" value="NAD(P)-BINDING DOMAIN-CONTAINING PROTEIN-RELATED"/>
    <property type="match status" value="1"/>
</dbReference>
<sequence length="328" mass="36816">MTTKVFVTGATGFVGANLVRLLIQKKYQVRVLARSHSTLNNLKDLDVDIVFGDLNDIDLAEKIRGCKFLFHVAAYYSLYQIDKNQLYISNVIGTRSILKAAKQANVERIVYTSSVAAIGVKETGEIVNENYQAPVDKIIGHYKKSKYWAEQEVYKAVANGQNIIIVNPSTPIGPLDIKPTPTGEIILRFLRRRMPAYVDTGLNLIDVRDVAHGHILALERGEVGQRYILGNKNMSLKALLDELSYLTGLKAPRRTLPIWIPLILAWMGEYILCSFGKKQGIPLDGVRMSTKSMYYDSSKAVNELKISYKPINDSLKDAIDWFVNNGYV</sequence>
<dbReference type="InterPro" id="IPR017829">
    <property type="entry name" value="Hopanoid-assoc_sugar_epimerase"/>
</dbReference>
<dbReference type="Proteomes" id="UP000001405">
    <property type="component" value="Chromosome"/>
</dbReference>
<dbReference type="STRING" id="1453429.UCYN_10050"/>
<dbReference type="FunFam" id="3.40.50.720:FF:000425">
    <property type="entry name" value="NAD(P)-binding Rossmann-fold superfamily protein"/>
    <property type="match status" value="1"/>
</dbReference>
<dbReference type="Gene3D" id="3.40.50.720">
    <property type="entry name" value="NAD(P)-binding Rossmann-like Domain"/>
    <property type="match status" value="1"/>
</dbReference>
<dbReference type="NCBIfam" id="TIGR03466">
    <property type="entry name" value="HpnA"/>
    <property type="match status" value="1"/>
</dbReference>
<dbReference type="EMBL" id="CP001842">
    <property type="protein sequence ID" value="ADB95680.1"/>
    <property type="molecule type" value="Genomic_DNA"/>
</dbReference>
<keyword evidence="3" id="KW-1185">Reference proteome</keyword>
<dbReference type="Pfam" id="PF01370">
    <property type="entry name" value="Epimerase"/>
    <property type="match status" value="1"/>
</dbReference>
<dbReference type="SUPFAM" id="SSF51735">
    <property type="entry name" value="NAD(P)-binding Rossmann-fold domains"/>
    <property type="match status" value="1"/>
</dbReference>
<accession>D3EQD0</accession>
<dbReference type="HOGENOM" id="CLU_007383_6_0_3"/>
<dbReference type="GO" id="GO:0004029">
    <property type="term" value="F:aldehyde dehydrogenase (NAD+) activity"/>
    <property type="evidence" value="ECO:0007669"/>
    <property type="project" value="TreeGrafter"/>
</dbReference>
<dbReference type="InterPro" id="IPR036291">
    <property type="entry name" value="NAD(P)-bd_dom_sf"/>
</dbReference>
<dbReference type="KEGG" id="cyu:UCYN_10050"/>
<dbReference type="PATRIC" id="fig|713887.8.peg.935"/>
<dbReference type="OrthoDB" id="9807212at2"/>
<evidence type="ECO:0000259" key="1">
    <source>
        <dbReference type="Pfam" id="PF01370"/>
    </source>
</evidence>
<name>D3EQD0_ATETH</name>
<dbReference type="AlphaFoldDB" id="D3EQD0"/>
<gene>
    <name evidence="2" type="ordered locus">UCYN_10050</name>
</gene>
<feature type="domain" description="NAD-dependent epimerase/dehydratase" evidence="1">
    <location>
        <begin position="5"/>
        <end position="230"/>
    </location>
</feature>
<organism evidence="3">
    <name type="scientific">Atelocyanobacterium thalassa (isolate ALOHA)</name>
    <dbReference type="NCBI Taxonomy" id="1453429"/>
    <lineage>
        <taxon>Bacteria</taxon>
        <taxon>Bacillati</taxon>
        <taxon>Cyanobacteriota</taxon>
        <taxon>Cyanophyceae</taxon>
        <taxon>Oscillatoriophycideae</taxon>
        <taxon>Chroococcales</taxon>
        <taxon>Aphanothecaceae</taxon>
        <taxon>Candidatus Atelocyanobacterium</taxon>
        <taxon>Candidatus Atelocyanobacterium thalassae</taxon>
    </lineage>
</organism>